<evidence type="ECO:0000256" key="1">
    <source>
        <dbReference type="SAM" id="MobiDB-lite"/>
    </source>
</evidence>
<proteinExistence type="predicted"/>
<feature type="non-terminal residue" evidence="3">
    <location>
        <position position="1"/>
    </location>
</feature>
<dbReference type="Proteomes" id="UP001362999">
    <property type="component" value="Unassembled WGS sequence"/>
</dbReference>
<keyword evidence="4" id="KW-1185">Reference proteome</keyword>
<evidence type="ECO:0000313" key="3">
    <source>
        <dbReference type="EMBL" id="KAK7027624.1"/>
    </source>
</evidence>
<reference evidence="3 4" key="1">
    <citation type="journal article" date="2024" name="J Genomics">
        <title>Draft genome sequencing and assembly of Favolaschia claudopus CIRM-BRFM 2984 isolated from oak limbs.</title>
        <authorList>
            <person name="Navarro D."/>
            <person name="Drula E."/>
            <person name="Chaduli D."/>
            <person name="Cazenave R."/>
            <person name="Ahrendt S."/>
            <person name="Wang J."/>
            <person name="Lipzen A."/>
            <person name="Daum C."/>
            <person name="Barry K."/>
            <person name="Grigoriev I.V."/>
            <person name="Favel A."/>
            <person name="Rosso M.N."/>
            <person name="Martin F."/>
        </authorList>
    </citation>
    <scope>NUCLEOTIDE SEQUENCE [LARGE SCALE GENOMIC DNA]</scope>
    <source>
        <strain evidence="3 4">CIRM-BRFM 2984</strain>
    </source>
</reference>
<evidence type="ECO:0000313" key="2">
    <source>
        <dbReference type="EMBL" id="KAK7027619.1"/>
    </source>
</evidence>
<name>A0AAW0BLV3_9AGAR</name>
<organism evidence="3 4">
    <name type="scientific">Favolaschia claudopus</name>
    <dbReference type="NCBI Taxonomy" id="2862362"/>
    <lineage>
        <taxon>Eukaryota</taxon>
        <taxon>Fungi</taxon>
        <taxon>Dikarya</taxon>
        <taxon>Basidiomycota</taxon>
        <taxon>Agaricomycotina</taxon>
        <taxon>Agaricomycetes</taxon>
        <taxon>Agaricomycetidae</taxon>
        <taxon>Agaricales</taxon>
        <taxon>Marasmiineae</taxon>
        <taxon>Mycenaceae</taxon>
        <taxon>Favolaschia</taxon>
    </lineage>
</organism>
<dbReference type="AlphaFoldDB" id="A0AAW0BLV3"/>
<feature type="region of interest" description="Disordered" evidence="1">
    <location>
        <begin position="32"/>
        <end position="79"/>
    </location>
</feature>
<protein>
    <submittedName>
        <fullName evidence="3">Uncharacterized protein</fullName>
    </submittedName>
</protein>
<sequence>VLISSLSRTTILLMGRRVKYFSLDQKTSAKRTSDLKYIHSPHGNQVRSTYRQTRQRRKQRKGPESSLVNSSLNETSQMPLLPLPTDEMIKLYNEPLPTDSRLFADALRSPDVLDESDLGRWKKEPPFEEDEDTTDPYSDGYLRFTKSLVDVLHGVRLREQREHDAELREEMLGRGRDGVLQRLRKRIFKLLEMWERVQKLLGEGLYHPFHQSREHTMLYHFVQWLGRTICHLYYHKFLD</sequence>
<feature type="compositionally biased region" description="Polar residues" evidence="1">
    <location>
        <begin position="66"/>
        <end position="78"/>
    </location>
</feature>
<dbReference type="EMBL" id="JAWWNJ010000029">
    <property type="protein sequence ID" value="KAK7027624.1"/>
    <property type="molecule type" value="Genomic_DNA"/>
</dbReference>
<accession>A0AAW0BLV3</accession>
<evidence type="ECO:0000313" key="4">
    <source>
        <dbReference type="Proteomes" id="UP001362999"/>
    </source>
</evidence>
<comment type="caution">
    <text evidence="3">The sequence shown here is derived from an EMBL/GenBank/DDBJ whole genome shotgun (WGS) entry which is preliminary data.</text>
</comment>
<gene>
    <name evidence="2" type="ORF">R3P38DRAFT_2526677</name>
    <name evidence="3" type="ORF">R3P38DRAFT_2526712</name>
</gene>
<dbReference type="EMBL" id="JAWWNJ010000029">
    <property type="protein sequence ID" value="KAK7027619.1"/>
    <property type="molecule type" value="Genomic_DNA"/>
</dbReference>